<dbReference type="InterPro" id="IPR015422">
    <property type="entry name" value="PyrdxlP-dep_Trfase_small"/>
</dbReference>
<dbReference type="GO" id="GO:0005737">
    <property type="term" value="C:cytoplasm"/>
    <property type="evidence" value="ECO:0007669"/>
    <property type="project" value="TreeGrafter"/>
</dbReference>
<evidence type="ECO:0000256" key="1">
    <source>
        <dbReference type="ARBA" id="ARBA00001933"/>
    </source>
</evidence>
<dbReference type="EMBL" id="JARKHS020031790">
    <property type="protein sequence ID" value="KAK8760874.1"/>
    <property type="molecule type" value="Genomic_DNA"/>
</dbReference>
<dbReference type="InterPro" id="IPR000277">
    <property type="entry name" value="Cys/Met-Metab_PyrdxlP-dep_enz"/>
</dbReference>
<comment type="pathway">
    <text evidence="2">Amino-acid biosynthesis; L-cysteine biosynthesis; L-cysteine from L-homocysteine and L-serine: step 2/2.</text>
</comment>
<accession>A0AAQ4DEI4</accession>
<keyword evidence="4 7" id="KW-0663">Pyridoxal phosphate</keyword>
<evidence type="ECO:0000256" key="6">
    <source>
        <dbReference type="ARBA" id="ARBA00029853"/>
    </source>
</evidence>
<name>A0AAQ4DEI4_AMBAM</name>
<dbReference type="Pfam" id="PF01053">
    <property type="entry name" value="Cys_Met_Meta_PP"/>
    <property type="match status" value="1"/>
</dbReference>
<evidence type="ECO:0000313" key="8">
    <source>
        <dbReference type="EMBL" id="KAK8760874.1"/>
    </source>
</evidence>
<organism evidence="8 9">
    <name type="scientific">Amblyomma americanum</name>
    <name type="common">Lone star tick</name>
    <dbReference type="NCBI Taxonomy" id="6943"/>
    <lineage>
        <taxon>Eukaryota</taxon>
        <taxon>Metazoa</taxon>
        <taxon>Ecdysozoa</taxon>
        <taxon>Arthropoda</taxon>
        <taxon>Chelicerata</taxon>
        <taxon>Arachnida</taxon>
        <taxon>Acari</taxon>
        <taxon>Parasitiformes</taxon>
        <taxon>Ixodida</taxon>
        <taxon>Ixodoidea</taxon>
        <taxon>Ixodidae</taxon>
        <taxon>Amblyomminae</taxon>
        <taxon>Amblyomma</taxon>
    </lineage>
</organism>
<protein>
    <recommendedName>
        <fullName evidence="3">cystathionine gamma-lyase</fullName>
        <ecNumber evidence="3">4.4.1.1</ecNumber>
    </recommendedName>
    <alternativeName>
        <fullName evidence="6">Gamma-cystathionase</fullName>
    </alternativeName>
</protein>
<proteinExistence type="inferred from homology"/>
<evidence type="ECO:0000256" key="5">
    <source>
        <dbReference type="ARBA" id="ARBA00023192"/>
    </source>
</evidence>
<evidence type="ECO:0000256" key="4">
    <source>
        <dbReference type="ARBA" id="ARBA00022898"/>
    </source>
</evidence>
<dbReference type="GO" id="GO:0030170">
    <property type="term" value="F:pyridoxal phosphate binding"/>
    <property type="evidence" value="ECO:0007669"/>
    <property type="project" value="InterPro"/>
</dbReference>
<dbReference type="PANTHER" id="PTHR11808">
    <property type="entry name" value="TRANS-SULFURATION ENZYME FAMILY MEMBER"/>
    <property type="match status" value="1"/>
</dbReference>
<dbReference type="AlphaFoldDB" id="A0AAQ4DEI4"/>
<dbReference type="InterPro" id="IPR015424">
    <property type="entry name" value="PyrdxlP-dep_Trfase"/>
</dbReference>
<keyword evidence="9" id="KW-1185">Reference proteome</keyword>
<comment type="caution">
    <text evidence="8">The sequence shown here is derived from an EMBL/GenBank/DDBJ whole genome shotgun (WGS) entry which is preliminary data.</text>
</comment>
<evidence type="ECO:0000256" key="7">
    <source>
        <dbReference type="RuleBase" id="RU362118"/>
    </source>
</evidence>
<dbReference type="GO" id="GO:0019343">
    <property type="term" value="P:cysteine biosynthetic process via cystathionine"/>
    <property type="evidence" value="ECO:0007669"/>
    <property type="project" value="TreeGrafter"/>
</dbReference>
<gene>
    <name evidence="8" type="ORF">V5799_027862</name>
</gene>
<evidence type="ECO:0000256" key="2">
    <source>
        <dbReference type="ARBA" id="ARBA00005038"/>
    </source>
</evidence>
<sequence length="108" mass="11825">MRGLKTLHVRMDRHMENGLKVAKFLEAHPLVERVFHPGLPSHPQHEVAKRQCSGFSGMVAFRINGGLKESSLFLQSLKIVALAESLGSTESIAQVPQVQISPATRGSL</sequence>
<dbReference type="SUPFAM" id="SSF53383">
    <property type="entry name" value="PLP-dependent transferases"/>
    <property type="match status" value="1"/>
</dbReference>
<dbReference type="Proteomes" id="UP001321473">
    <property type="component" value="Unassembled WGS sequence"/>
</dbReference>
<keyword evidence="5" id="KW-0198">Cysteine biosynthesis</keyword>
<dbReference type="GO" id="GO:0004123">
    <property type="term" value="F:cystathionine gamma-lyase activity"/>
    <property type="evidence" value="ECO:0007669"/>
    <property type="project" value="TreeGrafter"/>
</dbReference>
<comment type="cofactor">
    <cofactor evidence="1 7">
        <name>pyridoxal 5'-phosphate</name>
        <dbReference type="ChEBI" id="CHEBI:597326"/>
    </cofactor>
</comment>
<reference evidence="8 9" key="1">
    <citation type="journal article" date="2023" name="Arcadia Sci">
        <title>De novo assembly of a long-read Amblyomma americanum tick genome.</title>
        <authorList>
            <person name="Chou S."/>
            <person name="Poskanzer K.E."/>
            <person name="Rollins M."/>
            <person name="Thuy-Boun P.S."/>
        </authorList>
    </citation>
    <scope>NUCLEOTIDE SEQUENCE [LARGE SCALE GENOMIC DNA]</scope>
    <source>
        <strain evidence="8">F_SG_1</strain>
        <tissue evidence="8">Salivary glands</tissue>
    </source>
</reference>
<evidence type="ECO:0000313" key="9">
    <source>
        <dbReference type="Proteomes" id="UP001321473"/>
    </source>
</evidence>
<keyword evidence="5" id="KW-0028">Amino-acid biosynthesis</keyword>
<dbReference type="PANTHER" id="PTHR11808:SF15">
    <property type="entry name" value="CYSTATHIONINE GAMMA-LYASE"/>
    <property type="match status" value="1"/>
</dbReference>
<dbReference type="EC" id="4.4.1.1" evidence="3"/>
<evidence type="ECO:0000256" key="3">
    <source>
        <dbReference type="ARBA" id="ARBA00012085"/>
    </source>
</evidence>
<comment type="similarity">
    <text evidence="7">Belongs to the trans-sulfuration enzymes family.</text>
</comment>
<dbReference type="GO" id="GO:0019346">
    <property type="term" value="P:transsulfuration"/>
    <property type="evidence" value="ECO:0007669"/>
    <property type="project" value="InterPro"/>
</dbReference>
<dbReference type="Gene3D" id="3.90.1150.10">
    <property type="entry name" value="Aspartate Aminotransferase, domain 1"/>
    <property type="match status" value="1"/>
</dbReference>